<feature type="domain" description="Gamma tubulin complex component C-terminal" evidence="7">
    <location>
        <begin position="619"/>
        <end position="872"/>
    </location>
</feature>
<evidence type="ECO:0000256" key="5">
    <source>
        <dbReference type="RuleBase" id="RU363050"/>
    </source>
</evidence>
<dbReference type="InterPro" id="IPR040457">
    <property type="entry name" value="GCP_C"/>
</dbReference>
<dbReference type="GO" id="GO:0000930">
    <property type="term" value="C:gamma-tubulin complex"/>
    <property type="evidence" value="ECO:0007669"/>
    <property type="project" value="UniProtKB-ARBA"/>
</dbReference>
<dbReference type="InterPro" id="IPR007259">
    <property type="entry name" value="GCP"/>
</dbReference>
<evidence type="ECO:0000313" key="10">
    <source>
        <dbReference type="EMBL" id="KAE8387127.1"/>
    </source>
</evidence>
<dbReference type="GO" id="GO:0005816">
    <property type="term" value="C:spindle pole body"/>
    <property type="evidence" value="ECO:0007669"/>
    <property type="project" value="UniProtKB-ARBA"/>
</dbReference>
<accession>A0A5N7C048</accession>
<dbReference type="GO" id="GO:0005874">
    <property type="term" value="C:microtubule"/>
    <property type="evidence" value="ECO:0007669"/>
    <property type="project" value="UniProtKB-KW"/>
</dbReference>
<dbReference type="GO" id="GO:0007020">
    <property type="term" value="P:microtubule nucleation"/>
    <property type="evidence" value="ECO:0007669"/>
    <property type="project" value="InterPro"/>
</dbReference>
<evidence type="ECO:0000256" key="4">
    <source>
        <dbReference type="ARBA" id="ARBA00023212"/>
    </source>
</evidence>
<dbReference type="Pfam" id="PF14609">
    <property type="entry name" value="GCP5-Mod21_N"/>
    <property type="match status" value="1"/>
</dbReference>
<organism evidence="10">
    <name type="scientific">Petromyces alliaceus</name>
    <name type="common">Aspergillus alliaceus</name>
    <dbReference type="NCBI Taxonomy" id="209559"/>
    <lineage>
        <taxon>Eukaryota</taxon>
        <taxon>Fungi</taxon>
        <taxon>Dikarya</taxon>
        <taxon>Ascomycota</taxon>
        <taxon>Pezizomycotina</taxon>
        <taxon>Eurotiomycetes</taxon>
        <taxon>Eurotiomycetidae</taxon>
        <taxon>Eurotiales</taxon>
        <taxon>Aspergillaceae</taxon>
        <taxon>Aspergillus</taxon>
        <taxon>Aspergillus subgen. Circumdati</taxon>
    </lineage>
</organism>
<gene>
    <name evidence="10" type="ORF">BDV23DRAFT_195971</name>
</gene>
<dbReference type="InterPro" id="IPR042241">
    <property type="entry name" value="GCP_C_sf"/>
</dbReference>
<dbReference type="GO" id="GO:0051011">
    <property type="term" value="F:microtubule minus-end binding"/>
    <property type="evidence" value="ECO:0007669"/>
    <property type="project" value="TreeGrafter"/>
</dbReference>
<dbReference type="EMBL" id="ML735298">
    <property type="protein sequence ID" value="KAE8387127.1"/>
    <property type="molecule type" value="Genomic_DNA"/>
</dbReference>
<evidence type="ECO:0000256" key="2">
    <source>
        <dbReference type="ARBA" id="ARBA00022490"/>
    </source>
</evidence>
<evidence type="ECO:0000259" key="7">
    <source>
        <dbReference type="Pfam" id="PF04130"/>
    </source>
</evidence>
<proteinExistence type="inferred from homology"/>
<feature type="compositionally biased region" description="Acidic residues" evidence="6">
    <location>
        <begin position="801"/>
        <end position="812"/>
    </location>
</feature>
<evidence type="ECO:0000259" key="8">
    <source>
        <dbReference type="Pfam" id="PF14609"/>
    </source>
</evidence>
<evidence type="ECO:0000256" key="1">
    <source>
        <dbReference type="ARBA" id="ARBA00010337"/>
    </source>
</evidence>
<dbReference type="PANTHER" id="PTHR19302">
    <property type="entry name" value="GAMMA TUBULIN COMPLEX PROTEIN"/>
    <property type="match status" value="1"/>
</dbReference>
<dbReference type="GO" id="GO:0000922">
    <property type="term" value="C:spindle pole"/>
    <property type="evidence" value="ECO:0007669"/>
    <property type="project" value="InterPro"/>
</dbReference>
<dbReference type="GO" id="GO:0031122">
    <property type="term" value="P:cytoplasmic microtubule organization"/>
    <property type="evidence" value="ECO:0007669"/>
    <property type="project" value="TreeGrafter"/>
</dbReference>
<dbReference type="GO" id="GO:0000278">
    <property type="term" value="P:mitotic cell cycle"/>
    <property type="evidence" value="ECO:0007669"/>
    <property type="project" value="TreeGrafter"/>
</dbReference>
<dbReference type="GO" id="GO:0043015">
    <property type="term" value="F:gamma-tubulin binding"/>
    <property type="evidence" value="ECO:0007669"/>
    <property type="project" value="InterPro"/>
</dbReference>
<dbReference type="Gene3D" id="1.20.120.1900">
    <property type="entry name" value="Gamma-tubulin complex, C-terminal domain"/>
    <property type="match status" value="1"/>
</dbReference>
<dbReference type="Pfam" id="PF17681">
    <property type="entry name" value="GCP_N_terminal"/>
    <property type="match status" value="1"/>
</dbReference>
<feature type="domain" description="Gamma-Tubulin ring complex non-core subunit mod21 N-terminal" evidence="8">
    <location>
        <begin position="65"/>
        <end position="156"/>
    </location>
</feature>
<sequence>MVILANVSALIEELIATVANVDKKSPRFKILKRRAEDTLRANAHVRTDQFAVANQLEGLQEKFQVLNRDELADALRARLTELNEHQDSHFPEILSLLLQLADRPAQLSKVDRIKSLKSEEHVESLSWPELDVSGTAYSEEDIWEPVDFGAGSSDDDFSSVSSDSYHTRALTQTSIALEEDYVIPEVLFSSGEDEELVASIKSAQFWRDENGISTEQQGVSSHVLTELQFVRETIFMLQGLPTSLFWRLDEKVEVDRRYTLAHLSSETLSSFLRSFSSIGSKIDVLRRYNQVPRVIPYVQTFHRGIEDRLCEFDRFLSDMQSQYLSQSGTVAVSILQLYENVCRESKLLLLLAEIVSNLKHNASDSPVRCLDLLYDSVCMAQATGDDNEFKYLAQLFFSCFETYARPIRLWMERGELEENYQGSFFIRDSRSKDQDLRTLWHAWYTLDESAWFSSAPKFVQSVALKIFVAGKSMVFLRHLDMSEGEHARKSSLTFGDVFPEDPASIYMPFSALLDSAFGRIVDESHSFTSSLLRRELDQQCGLWISLQALEHIYLCKDMSVFGSIDSKVFDLIDRGRGAWDDRYLLTELAQSAFGTLPFIDPSRVIVRSSKDPQLKLNARSRSVTILRAISFDYILPWPVANIITKTALLSYQRLSTFLMQIRRAKYTIVKQRLQYSYATNQGPGNENNALAYALRHNMLWFLNTLYSHMTDFVISTTTNSLRKDLSACHDVDAMVAAHQSYMSSLEDQCLLSKNLVPLYEAIVTLLDLCISFSDLQSTRYNQVKDPTSTQKEYGHDKYQSDEDEEEDEEDELNGANPDGQLTLTHETQYVQRLKDTRDQFNRLIGFLSAGLKGVGRANAQVSWEILAERLEWRKERVANHV</sequence>
<evidence type="ECO:0000259" key="9">
    <source>
        <dbReference type="Pfam" id="PF17681"/>
    </source>
</evidence>
<dbReference type="InterPro" id="IPR041470">
    <property type="entry name" value="GCP_N"/>
</dbReference>
<keyword evidence="4 5" id="KW-0206">Cytoskeleton</keyword>
<evidence type="ECO:0000256" key="3">
    <source>
        <dbReference type="ARBA" id="ARBA00022701"/>
    </source>
</evidence>
<protein>
    <recommendedName>
        <fullName evidence="5">Spindle pole body component</fullName>
    </recommendedName>
</protein>
<keyword evidence="3 5" id="KW-0493">Microtubule</keyword>
<dbReference type="GO" id="GO:0051225">
    <property type="term" value="P:spindle assembly"/>
    <property type="evidence" value="ECO:0007669"/>
    <property type="project" value="TreeGrafter"/>
</dbReference>
<dbReference type="InterPro" id="IPR032797">
    <property type="entry name" value="Mod21_N"/>
</dbReference>
<feature type="region of interest" description="Disordered" evidence="6">
    <location>
        <begin position="783"/>
        <end position="821"/>
    </location>
</feature>
<evidence type="ECO:0000256" key="6">
    <source>
        <dbReference type="SAM" id="MobiDB-lite"/>
    </source>
</evidence>
<dbReference type="GO" id="GO:0051321">
    <property type="term" value="P:meiotic cell cycle"/>
    <property type="evidence" value="ECO:0007669"/>
    <property type="project" value="TreeGrafter"/>
</dbReference>
<dbReference type="AlphaFoldDB" id="A0A5N7C048"/>
<dbReference type="InterPro" id="IPR059169">
    <property type="entry name" value="GCP5_N_ext"/>
</dbReference>
<name>A0A5N7C048_PETAA</name>
<feature type="domain" description="Gamma tubulin complex component protein N-terminal" evidence="9">
    <location>
        <begin position="230"/>
        <end position="532"/>
    </location>
</feature>
<comment type="similarity">
    <text evidence="1 5">Belongs to the TUBGCP family.</text>
</comment>
<dbReference type="OrthoDB" id="66546at2759"/>
<dbReference type="CDD" id="cd22572">
    <property type="entry name" value="GCP5_NTD"/>
    <property type="match status" value="1"/>
</dbReference>
<reference evidence="10" key="1">
    <citation type="submission" date="2019-04" db="EMBL/GenBank/DDBJ databases">
        <title>Friends and foes A comparative genomics studyof 23 Aspergillus species from section Flavi.</title>
        <authorList>
            <consortium name="DOE Joint Genome Institute"/>
            <person name="Kjaerbolling I."/>
            <person name="Vesth T."/>
            <person name="Frisvad J.C."/>
            <person name="Nybo J.L."/>
            <person name="Theobald S."/>
            <person name="Kildgaard S."/>
            <person name="Isbrandt T."/>
            <person name="Kuo A."/>
            <person name="Sato A."/>
            <person name="Lyhne E.K."/>
            <person name="Kogle M.E."/>
            <person name="Wiebenga A."/>
            <person name="Kun R.S."/>
            <person name="Lubbers R.J."/>
            <person name="Makela M.R."/>
            <person name="Barry K."/>
            <person name="Chovatia M."/>
            <person name="Clum A."/>
            <person name="Daum C."/>
            <person name="Haridas S."/>
            <person name="He G."/>
            <person name="LaButti K."/>
            <person name="Lipzen A."/>
            <person name="Mondo S."/>
            <person name="Riley R."/>
            <person name="Salamov A."/>
            <person name="Simmons B.A."/>
            <person name="Magnuson J.K."/>
            <person name="Henrissat B."/>
            <person name="Mortensen U.H."/>
            <person name="Larsen T.O."/>
            <person name="Devries R.P."/>
            <person name="Grigoriev I.V."/>
            <person name="Machida M."/>
            <person name="Baker S.E."/>
            <person name="Andersen M.R."/>
        </authorList>
    </citation>
    <scope>NUCLEOTIDE SEQUENCE [LARGE SCALE GENOMIC DNA]</scope>
    <source>
        <strain evidence="10">IBT 14317</strain>
    </source>
</reference>
<dbReference type="PANTHER" id="PTHR19302:SF33">
    <property type="entry name" value="GAMMA-TUBULIN COMPLEX COMPONENT 5"/>
    <property type="match status" value="1"/>
</dbReference>
<comment type="subcellular location">
    <subcellularLocation>
        <location evidence="5">Cytoplasm</location>
        <location evidence="5">Cytoskeleton</location>
        <location evidence="5">Microtubule organizing center</location>
    </subcellularLocation>
</comment>
<dbReference type="Proteomes" id="UP000326877">
    <property type="component" value="Unassembled WGS sequence"/>
</dbReference>
<dbReference type="Pfam" id="PF04130">
    <property type="entry name" value="GCP_C_terminal"/>
    <property type="match status" value="1"/>
</dbReference>
<keyword evidence="2 5" id="KW-0963">Cytoplasm</keyword>